<organism evidence="2 3">
    <name type="scientific">Companilactobacillus mishanensis</name>
    <dbReference type="NCBI Taxonomy" id="2486008"/>
    <lineage>
        <taxon>Bacteria</taxon>
        <taxon>Bacillati</taxon>
        <taxon>Bacillota</taxon>
        <taxon>Bacilli</taxon>
        <taxon>Lactobacillales</taxon>
        <taxon>Lactobacillaceae</taxon>
        <taxon>Companilactobacillus</taxon>
    </lineage>
</organism>
<accession>A0A5P0ZF27</accession>
<protein>
    <submittedName>
        <fullName evidence="2">Uncharacterized protein</fullName>
    </submittedName>
</protein>
<dbReference type="RefSeq" id="WP_153381744.1">
    <property type="nucleotide sequence ID" value="NZ_VDFM01000001.1"/>
</dbReference>
<dbReference type="AlphaFoldDB" id="A0A5P0ZF27"/>
<dbReference type="Proteomes" id="UP000380386">
    <property type="component" value="Unassembled WGS sequence"/>
</dbReference>
<comment type="caution">
    <text evidence="2">The sequence shown here is derived from an EMBL/GenBank/DDBJ whole genome shotgun (WGS) entry which is preliminary data.</text>
</comment>
<reference evidence="1" key="2">
    <citation type="submission" date="2019-05" db="EMBL/GenBank/DDBJ databases">
        <authorList>
            <person name="Schuster J.A."/>
            <person name="Ehrmann M.A."/>
        </authorList>
    </citation>
    <scope>NUCLEOTIDE SEQUENCE</scope>
    <source>
        <strain evidence="1">TMW 1.2098</strain>
    </source>
</reference>
<dbReference type="EMBL" id="VDFM01000001">
    <property type="protein sequence ID" value="MQS51654.1"/>
    <property type="molecule type" value="Genomic_DNA"/>
</dbReference>
<gene>
    <name evidence="2" type="ORF">FHL02_01335</name>
    <name evidence="1" type="ORF">FHL03_01935</name>
</gene>
<evidence type="ECO:0000313" key="4">
    <source>
        <dbReference type="Proteomes" id="UP000436655"/>
    </source>
</evidence>
<evidence type="ECO:0000313" key="2">
    <source>
        <dbReference type="EMBL" id="MQS51654.1"/>
    </source>
</evidence>
<dbReference type="InterPro" id="IPR009660">
    <property type="entry name" value="Phage_A500_Gp15"/>
</dbReference>
<dbReference type="EMBL" id="VDFN01000001">
    <property type="protein sequence ID" value="MQS44241.1"/>
    <property type="molecule type" value="Genomic_DNA"/>
</dbReference>
<name>A0A5P0ZF27_9LACO</name>
<evidence type="ECO:0000313" key="3">
    <source>
        <dbReference type="Proteomes" id="UP000380386"/>
    </source>
</evidence>
<proteinExistence type="predicted"/>
<dbReference type="Pfam" id="PF06854">
    <property type="entry name" value="Phage_Gp15"/>
    <property type="match status" value="1"/>
</dbReference>
<reference evidence="3 4" key="1">
    <citation type="journal article" date="2019" name="Syst. Appl. Microbiol.">
        <title>Polyphasic characterization of two novel Lactobacillus spp. isolated from blown salami packages: Description of Lactobacillus halodurans sp. nov. and Lactobacillus salsicarnum sp. nov.</title>
        <authorList>
            <person name="Schuster J.A."/>
            <person name="Klingl A."/>
            <person name="Vogel R.F."/>
            <person name="Ehrmann M.A."/>
        </authorList>
    </citation>
    <scope>NUCLEOTIDE SEQUENCE [LARGE SCALE GENOMIC DNA]</scope>
    <source>
        <strain evidence="1 4">TMW 1.2098</strain>
        <strain evidence="2 3">TMW 1.2118</strain>
    </source>
</reference>
<evidence type="ECO:0000313" key="1">
    <source>
        <dbReference type="EMBL" id="MQS44241.1"/>
    </source>
</evidence>
<dbReference type="OrthoDB" id="1758052at2"/>
<dbReference type="Proteomes" id="UP000436655">
    <property type="component" value="Unassembled WGS sequence"/>
</dbReference>
<sequence>MLSLSSKLDNTILTRIGELPIDLNFNNVLRWYEMADRDDMSKAEKIVAAWYIFLGSDYLSFTSIDDFEVASDAIESISDYISQDPYMKKGEETASNAPYKSTRWFSYTEDSEAIYASFLFDYGIDLIEEQNKMRWEKFRALFNNLSSKSPIMKIIDIRQTDISKYEGQELIDLVEAQSYYSLETSSVDKINESFNNMFSVLQQSTK</sequence>
<keyword evidence="4" id="KW-1185">Reference proteome</keyword>